<dbReference type="PANTHER" id="PTHR24321:SF8">
    <property type="entry name" value="ESTRADIOL 17-BETA-DEHYDROGENASE 8-RELATED"/>
    <property type="match status" value="1"/>
</dbReference>
<dbReference type="OrthoDB" id="9803333at2"/>
<dbReference type="FunFam" id="3.40.50.720:FF:000084">
    <property type="entry name" value="Short-chain dehydrogenase reductase"/>
    <property type="match status" value="1"/>
</dbReference>
<evidence type="ECO:0000256" key="1">
    <source>
        <dbReference type="ARBA" id="ARBA00006484"/>
    </source>
</evidence>
<organism evidence="3 4">
    <name type="scientific">Parazoarcus communis</name>
    <dbReference type="NCBI Taxonomy" id="41977"/>
    <lineage>
        <taxon>Bacteria</taxon>
        <taxon>Pseudomonadati</taxon>
        <taxon>Pseudomonadota</taxon>
        <taxon>Betaproteobacteria</taxon>
        <taxon>Rhodocyclales</taxon>
        <taxon>Zoogloeaceae</taxon>
        <taxon>Parazoarcus</taxon>
    </lineage>
</organism>
<comment type="similarity">
    <text evidence="1">Belongs to the short-chain dehydrogenases/reductases (SDR) family.</text>
</comment>
<dbReference type="CDD" id="cd05233">
    <property type="entry name" value="SDR_c"/>
    <property type="match status" value="1"/>
</dbReference>
<dbReference type="EMBL" id="CP022188">
    <property type="protein sequence ID" value="AWI82093.1"/>
    <property type="molecule type" value="Genomic_DNA"/>
</dbReference>
<proteinExistence type="inferred from homology"/>
<gene>
    <name evidence="3" type="ORF">CEW87_16535</name>
</gene>
<keyword evidence="2" id="KW-0560">Oxidoreductase</keyword>
<evidence type="ECO:0000256" key="2">
    <source>
        <dbReference type="ARBA" id="ARBA00023002"/>
    </source>
</evidence>
<dbReference type="Proteomes" id="UP000244902">
    <property type="component" value="Chromosome"/>
</dbReference>
<dbReference type="PRINTS" id="PR00081">
    <property type="entry name" value="GDHRDH"/>
</dbReference>
<accession>A0A2U8H8P3</accession>
<evidence type="ECO:0000313" key="4">
    <source>
        <dbReference type="Proteomes" id="UP000244902"/>
    </source>
</evidence>
<evidence type="ECO:0000313" key="3">
    <source>
        <dbReference type="EMBL" id="AWI82093.1"/>
    </source>
</evidence>
<dbReference type="PROSITE" id="PS00061">
    <property type="entry name" value="ADH_SHORT"/>
    <property type="match status" value="1"/>
</dbReference>
<dbReference type="InterPro" id="IPR002347">
    <property type="entry name" value="SDR_fam"/>
</dbReference>
<reference evidence="3 4" key="1">
    <citation type="submission" date="2017-06" db="EMBL/GenBank/DDBJ databases">
        <title>Azoarcus sp. TSNA42 complete genome sequence.</title>
        <authorList>
            <person name="Woo J.-H."/>
            <person name="Kim H.-S."/>
        </authorList>
    </citation>
    <scope>NUCLEOTIDE SEQUENCE [LARGE SCALE GENOMIC DNA]</scope>
    <source>
        <strain evidence="3 4">TSNA42</strain>
    </source>
</reference>
<dbReference type="InterPro" id="IPR020904">
    <property type="entry name" value="Sc_DH/Rdtase_CS"/>
</dbReference>
<sequence length="278" mass="28748">MTDTDIRTQTRLDGKIAIVTGATQGLGADIARSLAKAGAQVFLVGRGRAAGEAVAAEIGPVATFVETDITDDGAIDACIKQVIQRFGRLDLLVNNACSYDDQGLASSRAQWLSTLNVNLVSAAIFTQKAAERMTRGGVVINLGSTGGKFGADGRAIYPASKAAIIQVTKNFAVTLAPLGVRVLSVSPAWTWSPAVERMSGGSTAVADAVGAHFHPLGRVGRGEEIGRVIAFAASEEASWMTGSDLSVDGGFSILGPDQGISPRTWFDRLANGDADKGG</sequence>
<dbReference type="SUPFAM" id="SSF51735">
    <property type="entry name" value="NAD(P)-binding Rossmann-fold domains"/>
    <property type="match status" value="1"/>
</dbReference>
<dbReference type="GO" id="GO:0016491">
    <property type="term" value="F:oxidoreductase activity"/>
    <property type="evidence" value="ECO:0007669"/>
    <property type="project" value="UniProtKB-KW"/>
</dbReference>
<dbReference type="Gene3D" id="3.40.50.720">
    <property type="entry name" value="NAD(P)-binding Rossmann-like Domain"/>
    <property type="match status" value="1"/>
</dbReference>
<dbReference type="AlphaFoldDB" id="A0A2U8H8P3"/>
<dbReference type="PANTHER" id="PTHR24321">
    <property type="entry name" value="DEHYDROGENASES, SHORT CHAIN"/>
    <property type="match status" value="1"/>
</dbReference>
<dbReference type="Pfam" id="PF13561">
    <property type="entry name" value="adh_short_C2"/>
    <property type="match status" value="1"/>
</dbReference>
<name>A0A2U8H8P3_9RHOO</name>
<dbReference type="InterPro" id="IPR036291">
    <property type="entry name" value="NAD(P)-bd_dom_sf"/>
</dbReference>
<dbReference type="RefSeq" id="WP_108977292.1">
    <property type="nucleotide sequence ID" value="NZ_CP022188.1"/>
</dbReference>
<dbReference type="NCBIfam" id="NF006121">
    <property type="entry name" value="PRK08265.1"/>
    <property type="match status" value="1"/>
</dbReference>
<dbReference type="PRINTS" id="PR00080">
    <property type="entry name" value="SDRFAMILY"/>
</dbReference>
<protein>
    <submittedName>
        <fullName evidence="3">Short-chain dehydrogenase</fullName>
    </submittedName>
</protein>